<sequence>MGDCLDLLGSVSSIFSYCSDLNQSFIRYKNHAKYLNDLALQLDSIYKLSENQFLLKEKEYNKYYKDKNNKDNNLINPYNNYKNELESSIPPVIIHFYNYTKKFIKHVKKIKAKNFVERLWYLSVNDEKMDMLESELDFIMKQFQIDTFSLLHGYVKNQKDTVNMSKEVSSLSQFRNQSATNSIKDLNESEDTSDVSNKQKEEDKIKRKEKEMKRKTKEMQKREYELIKELERLRRKNEKERKKRRELEKMEEYKYYKDILENDEKLYKKMLVQVPITPSSSSNNNTNNNNNNNYKNSSNNKLIASSKSQNNKDTLEKYF</sequence>
<evidence type="ECO:0000256" key="1">
    <source>
        <dbReference type="SAM" id="MobiDB-lite"/>
    </source>
</evidence>
<name>A0A1Y1XN32_9FUNG</name>
<feature type="compositionally biased region" description="Polar residues" evidence="1">
    <location>
        <begin position="301"/>
        <end position="312"/>
    </location>
</feature>
<dbReference type="EMBL" id="MCFG01000015">
    <property type="protein sequence ID" value="ORX86916.1"/>
    <property type="molecule type" value="Genomic_DNA"/>
</dbReference>
<feature type="region of interest" description="Disordered" evidence="1">
    <location>
        <begin position="276"/>
        <end position="319"/>
    </location>
</feature>
<feature type="compositionally biased region" description="Low complexity" evidence="1">
    <location>
        <begin position="279"/>
        <end position="300"/>
    </location>
</feature>
<dbReference type="AlphaFoldDB" id="A0A1Y1XN32"/>
<organism evidence="2 3">
    <name type="scientific">Anaeromyces robustus</name>
    <dbReference type="NCBI Taxonomy" id="1754192"/>
    <lineage>
        <taxon>Eukaryota</taxon>
        <taxon>Fungi</taxon>
        <taxon>Fungi incertae sedis</taxon>
        <taxon>Chytridiomycota</taxon>
        <taxon>Chytridiomycota incertae sedis</taxon>
        <taxon>Neocallimastigomycetes</taxon>
        <taxon>Neocallimastigales</taxon>
        <taxon>Neocallimastigaceae</taxon>
        <taxon>Anaeromyces</taxon>
    </lineage>
</organism>
<reference evidence="2 3" key="2">
    <citation type="submission" date="2016-08" db="EMBL/GenBank/DDBJ databases">
        <title>Pervasive Adenine N6-methylation of Active Genes in Fungi.</title>
        <authorList>
            <consortium name="DOE Joint Genome Institute"/>
            <person name="Mondo S.J."/>
            <person name="Dannebaum R.O."/>
            <person name="Kuo R.C."/>
            <person name="Labutti K."/>
            <person name="Haridas S."/>
            <person name="Kuo A."/>
            <person name="Salamov A."/>
            <person name="Ahrendt S.R."/>
            <person name="Lipzen A."/>
            <person name="Sullivan W."/>
            <person name="Andreopoulos W.B."/>
            <person name="Clum A."/>
            <person name="Lindquist E."/>
            <person name="Daum C."/>
            <person name="Ramamoorthy G.K."/>
            <person name="Gryganskyi A."/>
            <person name="Culley D."/>
            <person name="Magnuson J.K."/>
            <person name="James T.Y."/>
            <person name="O'Malley M.A."/>
            <person name="Stajich J.E."/>
            <person name="Spatafora J.W."/>
            <person name="Visel A."/>
            <person name="Grigoriev I.V."/>
        </authorList>
    </citation>
    <scope>NUCLEOTIDE SEQUENCE [LARGE SCALE GENOMIC DNA]</scope>
    <source>
        <strain evidence="2 3">S4</strain>
    </source>
</reference>
<evidence type="ECO:0000313" key="2">
    <source>
        <dbReference type="EMBL" id="ORX86916.1"/>
    </source>
</evidence>
<protein>
    <submittedName>
        <fullName evidence="2">Uncharacterized protein</fullName>
    </submittedName>
</protein>
<accession>A0A1Y1XN32</accession>
<dbReference type="Proteomes" id="UP000193944">
    <property type="component" value="Unassembled WGS sequence"/>
</dbReference>
<reference evidence="2 3" key="1">
    <citation type="submission" date="2016-08" db="EMBL/GenBank/DDBJ databases">
        <title>A Parts List for Fungal Cellulosomes Revealed by Comparative Genomics.</title>
        <authorList>
            <consortium name="DOE Joint Genome Institute"/>
            <person name="Haitjema C.H."/>
            <person name="Gilmore S.P."/>
            <person name="Henske J.K."/>
            <person name="Solomon K.V."/>
            <person name="De Groot R."/>
            <person name="Kuo A."/>
            <person name="Mondo S.J."/>
            <person name="Salamov A.A."/>
            <person name="Labutti K."/>
            <person name="Zhao Z."/>
            <person name="Chiniquy J."/>
            <person name="Barry K."/>
            <person name="Brewer H.M."/>
            <person name="Purvine S.O."/>
            <person name="Wright A.T."/>
            <person name="Boxma B."/>
            <person name="Van Alen T."/>
            <person name="Hackstein J.H."/>
            <person name="Baker S.E."/>
            <person name="Grigoriev I.V."/>
            <person name="O'Malley M.A."/>
        </authorList>
    </citation>
    <scope>NUCLEOTIDE SEQUENCE [LARGE SCALE GENOMIC DNA]</scope>
    <source>
        <strain evidence="2 3">S4</strain>
    </source>
</reference>
<proteinExistence type="predicted"/>
<dbReference type="OrthoDB" id="10573313at2759"/>
<evidence type="ECO:0000313" key="3">
    <source>
        <dbReference type="Proteomes" id="UP000193944"/>
    </source>
</evidence>
<comment type="caution">
    <text evidence="2">The sequence shown here is derived from an EMBL/GenBank/DDBJ whole genome shotgun (WGS) entry which is preliminary data.</text>
</comment>
<keyword evidence="3" id="KW-1185">Reference proteome</keyword>
<feature type="compositionally biased region" description="Basic and acidic residues" evidence="1">
    <location>
        <begin position="197"/>
        <end position="219"/>
    </location>
</feature>
<feature type="region of interest" description="Disordered" evidence="1">
    <location>
        <begin position="180"/>
        <end position="219"/>
    </location>
</feature>
<gene>
    <name evidence="2" type="ORF">BCR32DRAFT_240634</name>
</gene>